<organism evidence="2 3">
    <name type="scientific">Zunongwangia mangrovi</name>
    <dbReference type="NCBI Taxonomy" id="1334022"/>
    <lineage>
        <taxon>Bacteria</taxon>
        <taxon>Pseudomonadati</taxon>
        <taxon>Bacteroidota</taxon>
        <taxon>Flavobacteriia</taxon>
        <taxon>Flavobacteriales</taxon>
        <taxon>Flavobacteriaceae</taxon>
        <taxon>Zunongwangia</taxon>
    </lineage>
</organism>
<dbReference type="STRING" id="1334022.SAMN04487907_108138"/>
<evidence type="ECO:0000313" key="2">
    <source>
        <dbReference type="EMBL" id="SFC75874.1"/>
    </source>
</evidence>
<keyword evidence="1" id="KW-0812">Transmembrane</keyword>
<proteinExistence type="predicted"/>
<feature type="transmembrane region" description="Helical" evidence="1">
    <location>
        <begin position="12"/>
        <end position="31"/>
    </location>
</feature>
<keyword evidence="1" id="KW-1133">Transmembrane helix</keyword>
<feature type="transmembrane region" description="Helical" evidence="1">
    <location>
        <begin position="43"/>
        <end position="61"/>
    </location>
</feature>
<reference evidence="3" key="1">
    <citation type="submission" date="2016-10" db="EMBL/GenBank/DDBJ databases">
        <authorList>
            <person name="Varghese N."/>
            <person name="Submissions S."/>
        </authorList>
    </citation>
    <scope>NUCLEOTIDE SEQUENCE [LARGE SCALE GENOMIC DNA]</scope>
    <source>
        <strain evidence="3">DSM 24499</strain>
    </source>
</reference>
<dbReference type="RefSeq" id="WP_092544187.1">
    <property type="nucleotide sequence ID" value="NZ_FOKV01000008.1"/>
</dbReference>
<dbReference type="OrthoDB" id="582675at2"/>
<gene>
    <name evidence="2" type="ORF">SAMN04487907_108138</name>
</gene>
<accession>A0A1I1LRV4</accession>
<keyword evidence="3" id="KW-1185">Reference proteome</keyword>
<name>A0A1I1LRV4_9FLAO</name>
<dbReference type="AlphaFoldDB" id="A0A1I1LRV4"/>
<keyword evidence="1" id="KW-0472">Membrane</keyword>
<dbReference type="Proteomes" id="UP000199438">
    <property type="component" value="Unassembled WGS sequence"/>
</dbReference>
<sequence>MRVFKEEQRFNQWWLIVICILAGIGILLNLARLLDLSGEISTGKLLGSSLGLIVCVGIFFVKMHTKIDKSGIKVWFSPFRFTKKYYHWEDLENAHTRKYRPISEFGGWGIRVFRKHKAYNIKGDKGIQLKTKEGKFFLIGTQQTQNADRVINRYFKNSEE</sequence>
<dbReference type="EMBL" id="FOKV01000008">
    <property type="protein sequence ID" value="SFC75874.1"/>
    <property type="molecule type" value="Genomic_DNA"/>
</dbReference>
<protein>
    <submittedName>
        <fullName evidence="2">Uncharacterized protein</fullName>
    </submittedName>
</protein>
<evidence type="ECO:0000313" key="3">
    <source>
        <dbReference type="Proteomes" id="UP000199438"/>
    </source>
</evidence>
<evidence type="ECO:0000256" key="1">
    <source>
        <dbReference type="SAM" id="Phobius"/>
    </source>
</evidence>